<organism evidence="1 2">
    <name type="scientific">Hespellia stercorisuis DSM 15480</name>
    <dbReference type="NCBI Taxonomy" id="1121950"/>
    <lineage>
        <taxon>Bacteria</taxon>
        <taxon>Bacillati</taxon>
        <taxon>Bacillota</taxon>
        <taxon>Clostridia</taxon>
        <taxon>Lachnospirales</taxon>
        <taxon>Lachnospiraceae</taxon>
        <taxon>Hespellia</taxon>
    </lineage>
</organism>
<accession>A0A1M6QPE4</accession>
<protein>
    <submittedName>
        <fullName evidence="1">Uncharacterized protein</fullName>
    </submittedName>
</protein>
<dbReference type="STRING" id="1121950.SAMN02745243_02482"/>
<keyword evidence="2" id="KW-1185">Reference proteome</keyword>
<dbReference type="Pfam" id="PF18988">
    <property type="entry name" value="DUF5721"/>
    <property type="match status" value="1"/>
</dbReference>
<reference evidence="1 2" key="1">
    <citation type="submission" date="2016-11" db="EMBL/GenBank/DDBJ databases">
        <authorList>
            <person name="Jaros S."/>
            <person name="Januszkiewicz K."/>
            <person name="Wedrychowicz H."/>
        </authorList>
    </citation>
    <scope>NUCLEOTIDE SEQUENCE [LARGE SCALE GENOMIC DNA]</scope>
    <source>
        <strain evidence="1 2">DSM 15480</strain>
    </source>
</reference>
<dbReference type="AlphaFoldDB" id="A0A1M6QPE4"/>
<dbReference type="RefSeq" id="WP_073110907.1">
    <property type="nucleotide sequence ID" value="NZ_FQZY01000036.1"/>
</dbReference>
<evidence type="ECO:0000313" key="1">
    <source>
        <dbReference type="EMBL" id="SHK22162.1"/>
    </source>
</evidence>
<sequence length="164" mass="19029">MIALKMTDVKKCMSSLLLKDVFDPFSLIEAEIVTYNTFRIDGYIKKEFYKNDTEPSAEYSDWRDVREFCFSIIKGKRTPLSFKFIFSLSSSETAALLQSPDTTIQAADVQGLYLNFRFENDTLHCITGTSLKVFSMDKSLDKIWDNYVRRFFTQHELAFEDGAE</sequence>
<dbReference type="Proteomes" id="UP000184301">
    <property type="component" value="Unassembled WGS sequence"/>
</dbReference>
<dbReference type="EMBL" id="FQZY01000036">
    <property type="protein sequence ID" value="SHK22162.1"/>
    <property type="molecule type" value="Genomic_DNA"/>
</dbReference>
<dbReference type="OrthoDB" id="9787986at2"/>
<gene>
    <name evidence="1" type="ORF">SAMN02745243_02482</name>
</gene>
<evidence type="ECO:0000313" key="2">
    <source>
        <dbReference type="Proteomes" id="UP000184301"/>
    </source>
</evidence>
<proteinExistence type="predicted"/>
<name>A0A1M6QPE4_9FIRM</name>
<dbReference type="InterPro" id="IPR043779">
    <property type="entry name" value="DUF5721"/>
</dbReference>